<reference evidence="24" key="1">
    <citation type="journal article" date="2017" name="Nature">
        <title>The genome of Chenopodium quinoa.</title>
        <authorList>
            <person name="Jarvis D.E."/>
            <person name="Ho Y.S."/>
            <person name="Lightfoot D.J."/>
            <person name="Schmoeckel S.M."/>
            <person name="Li B."/>
            <person name="Borm T.J.A."/>
            <person name="Ohyanagi H."/>
            <person name="Mineta K."/>
            <person name="Michell C.T."/>
            <person name="Saber N."/>
            <person name="Kharbatia N.M."/>
            <person name="Rupper R.R."/>
            <person name="Sharp A.R."/>
            <person name="Dally N."/>
            <person name="Boughton B.A."/>
            <person name="Woo Y.H."/>
            <person name="Gao G."/>
            <person name="Schijlen E.G.W.M."/>
            <person name="Guo X."/>
            <person name="Momin A.A."/>
            <person name="Negrao S."/>
            <person name="Al-Babili S."/>
            <person name="Gehring C."/>
            <person name="Roessner U."/>
            <person name="Jung C."/>
            <person name="Murphy K."/>
            <person name="Arold S.T."/>
            <person name="Gojobori T."/>
            <person name="van der Linden C.G."/>
            <person name="van Loo E.N."/>
            <person name="Jellen E.N."/>
            <person name="Maughan P.J."/>
            <person name="Tester M."/>
        </authorList>
    </citation>
    <scope>NUCLEOTIDE SEQUENCE [LARGE SCALE GENOMIC DNA]</scope>
    <source>
        <strain evidence="24">cv. PI 614886</strain>
    </source>
</reference>
<dbReference type="PROSITE" id="PS00108">
    <property type="entry name" value="PROTEIN_KINASE_ST"/>
    <property type="match status" value="1"/>
</dbReference>
<keyword evidence="4" id="KW-1003">Cell membrane</keyword>
<dbReference type="InterPro" id="IPR001611">
    <property type="entry name" value="Leu-rich_rpt"/>
</dbReference>
<dbReference type="PROSITE" id="PS50011">
    <property type="entry name" value="PROTEIN_KINASE_DOM"/>
    <property type="match status" value="1"/>
</dbReference>
<evidence type="ECO:0000256" key="9">
    <source>
        <dbReference type="ARBA" id="ARBA00022692"/>
    </source>
</evidence>
<keyword evidence="9" id="KW-0812">Transmembrane</keyword>
<keyword evidence="12 21" id="KW-0547">Nucleotide-binding</keyword>
<evidence type="ECO:0000256" key="4">
    <source>
        <dbReference type="ARBA" id="ARBA00022475"/>
    </source>
</evidence>
<dbReference type="FunFam" id="3.30.200.20:FF:000432">
    <property type="entry name" value="LRR receptor-like serine/threonine-protein kinase EFR"/>
    <property type="match status" value="1"/>
</dbReference>
<evidence type="ECO:0000256" key="5">
    <source>
        <dbReference type="ARBA" id="ARBA00022527"/>
    </source>
</evidence>
<keyword evidence="6" id="KW-0597">Phosphoprotein</keyword>
<dbReference type="InterPro" id="IPR008271">
    <property type="entry name" value="Ser/Thr_kinase_AS"/>
</dbReference>
<keyword evidence="25" id="KW-1185">Reference proteome</keyword>
<evidence type="ECO:0000313" key="25">
    <source>
        <dbReference type="Proteomes" id="UP000596660"/>
    </source>
</evidence>
<dbReference type="InterPro" id="IPR003591">
    <property type="entry name" value="Leu-rich_rpt_typical-subtyp"/>
</dbReference>
<dbReference type="InterPro" id="IPR013210">
    <property type="entry name" value="LRR_N_plant-typ"/>
</dbReference>
<comment type="similarity">
    <text evidence="2">Belongs to the protein kinase superfamily. Ser/Thr protein kinase family.</text>
</comment>
<evidence type="ECO:0000256" key="2">
    <source>
        <dbReference type="ARBA" id="ARBA00008684"/>
    </source>
</evidence>
<evidence type="ECO:0000256" key="20">
    <source>
        <dbReference type="ARBA" id="ARBA00048679"/>
    </source>
</evidence>
<dbReference type="FunFam" id="1.10.510.10:FF:000358">
    <property type="entry name" value="Putative leucine-rich repeat receptor-like serine/threonine-protein kinase"/>
    <property type="match status" value="1"/>
</dbReference>
<feature type="signal peptide" evidence="22">
    <location>
        <begin position="1"/>
        <end position="25"/>
    </location>
</feature>
<keyword evidence="13" id="KW-0418">Kinase</keyword>
<protein>
    <recommendedName>
        <fullName evidence="3">non-specific serine/threonine protein kinase</fullName>
        <ecNumber evidence="3">2.7.11.1</ecNumber>
    </recommendedName>
</protein>
<dbReference type="SUPFAM" id="SSF56112">
    <property type="entry name" value="Protein kinase-like (PK-like)"/>
    <property type="match status" value="1"/>
</dbReference>
<evidence type="ECO:0000256" key="10">
    <source>
        <dbReference type="ARBA" id="ARBA00022729"/>
    </source>
</evidence>
<dbReference type="Gene3D" id="3.80.10.10">
    <property type="entry name" value="Ribonuclease Inhibitor"/>
    <property type="match status" value="6"/>
</dbReference>
<name>A0A803LP13_CHEQI</name>
<dbReference type="EnsemblPlants" id="AUR62016692-RA">
    <property type="protein sequence ID" value="AUR62016692-RA:cds"/>
    <property type="gene ID" value="AUR62016692"/>
</dbReference>
<evidence type="ECO:0000256" key="17">
    <source>
        <dbReference type="ARBA" id="ARBA00023170"/>
    </source>
</evidence>
<accession>A0A803LP13</accession>
<dbReference type="EC" id="2.7.11.1" evidence="3"/>
<evidence type="ECO:0000256" key="22">
    <source>
        <dbReference type="SAM" id="SignalP"/>
    </source>
</evidence>
<dbReference type="GO" id="GO:0005886">
    <property type="term" value="C:plasma membrane"/>
    <property type="evidence" value="ECO:0007669"/>
    <property type="project" value="UniProtKB-SubCell"/>
</dbReference>
<evidence type="ECO:0000256" key="12">
    <source>
        <dbReference type="ARBA" id="ARBA00022741"/>
    </source>
</evidence>
<dbReference type="Gene3D" id="1.10.510.10">
    <property type="entry name" value="Transferase(Phosphotransferase) domain 1"/>
    <property type="match status" value="1"/>
</dbReference>
<evidence type="ECO:0000313" key="24">
    <source>
        <dbReference type="EnsemblPlants" id="AUR62016692-RA:cds"/>
    </source>
</evidence>
<dbReference type="GO" id="GO:0005524">
    <property type="term" value="F:ATP binding"/>
    <property type="evidence" value="ECO:0007669"/>
    <property type="project" value="UniProtKB-UniRule"/>
</dbReference>
<sequence length="1040" mass="113742">MSSSTFCRLIILATAFLYCIHFSTAGTNETDRPDSEVPGTTLFEAHRVPLSIYRKPELLERARFHQIYQLAQGSHNSISALTENMLSGIVPSSFFNLTRLMNLDIGSNNLGGNLPSDLGIKLPNLQWFSISINYFTGSIPTSISNSSGLSTLQLGDNFLTGQVPSLHRLAYLSRLMLYGNLLGYGKAGDLNFVYSLANATELQWLDIEHIDSEETDSSLMLGTLTSVLQIALSCSADNPQERLDMSDATAKLTSIRNKLLGTRLQQRRRIRAATGSNETDKLALLEIKAQIRGDPLGVMSSWNETLHFCTLSPHLGNLSFLRELYLENNSFGGTIPPEISRLHRLVGEIPLMFGSLSRLQYLDLSKNNLTGNIPSSLGNLSSLVKLYVLENNLVGSISGSLGNLNNLSTLALGGNKLSGVVPPSIFNLSSLIALDIGVNDLEGELPSYLGNTLPHLQFFSIAENRFTGHIPASISNSSSLQELQLNTNSLHGQVPHLNKGVIPKMFCNFSSLNYVSMGNNYLTGEIPYCIENLLELQYFEAVNNTLSGVIPPGIGKLQKLADLYLSHNQLSGVIPPSIGNLTKLSILALYNNHLLGQIPSTLGSCQLPSSLGSCMSLEYLYMGGNYFQGTIPDSLSLKGLVELNLSNNNLSGKIPQFLQRLKLQNLDLSNNNLEGEVPIDGVFENASSVYRTKKPTAYDDSENFPNLSYQTLLKATNGFSSDNLIGSGTFGAVYKGVLEEHESTVAIKLFQLQNHGAFKSFIAECGVLRNIRHRNLLKVVTACSSVDYQGRDFKALIYEYMANGSLDDWLHPPNSIIGVEEDNNGSRHLSLRQRLDIAVDAAFSLEYLHHYCGSSIVHCDLKPSNVLLDDEMVAHVGDFGLAKFLSKGINDSNSNQSSSIGDRGTIGYAPPEYGVGNEVSTSGDVYSFGILLLEMITGKRPTDDMFKGGLTLYRFVKEALPRDVVEILDRVLLEDIDCPDSSLQLEALTSILETALSCSTEIPAERLDMSDVAAKLSSIKNKLLGTRLQQRRRMQAGTRG</sequence>
<dbReference type="SMART" id="SM00365">
    <property type="entry name" value="LRR_SD22"/>
    <property type="match status" value="4"/>
</dbReference>
<reference evidence="24" key="2">
    <citation type="submission" date="2021-03" db="UniProtKB">
        <authorList>
            <consortium name="EnsemblPlants"/>
        </authorList>
    </citation>
    <scope>IDENTIFICATION</scope>
</reference>
<evidence type="ECO:0000256" key="8">
    <source>
        <dbReference type="ARBA" id="ARBA00022679"/>
    </source>
</evidence>
<dbReference type="SUPFAM" id="SSF52058">
    <property type="entry name" value="L domain-like"/>
    <property type="match status" value="2"/>
</dbReference>
<evidence type="ECO:0000256" key="7">
    <source>
        <dbReference type="ARBA" id="ARBA00022614"/>
    </source>
</evidence>
<keyword evidence="10 22" id="KW-0732">Signal</keyword>
<dbReference type="InterPro" id="IPR011009">
    <property type="entry name" value="Kinase-like_dom_sf"/>
</dbReference>
<dbReference type="Gramene" id="AUR62016692-RA">
    <property type="protein sequence ID" value="AUR62016692-RA:cds"/>
    <property type="gene ID" value="AUR62016692"/>
</dbReference>
<dbReference type="GO" id="GO:0004674">
    <property type="term" value="F:protein serine/threonine kinase activity"/>
    <property type="evidence" value="ECO:0007669"/>
    <property type="project" value="UniProtKB-KW"/>
</dbReference>
<organism evidence="24 25">
    <name type="scientific">Chenopodium quinoa</name>
    <name type="common">Quinoa</name>
    <dbReference type="NCBI Taxonomy" id="63459"/>
    <lineage>
        <taxon>Eukaryota</taxon>
        <taxon>Viridiplantae</taxon>
        <taxon>Streptophyta</taxon>
        <taxon>Embryophyta</taxon>
        <taxon>Tracheophyta</taxon>
        <taxon>Spermatophyta</taxon>
        <taxon>Magnoliopsida</taxon>
        <taxon>eudicotyledons</taxon>
        <taxon>Gunneridae</taxon>
        <taxon>Pentapetalae</taxon>
        <taxon>Caryophyllales</taxon>
        <taxon>Chenopodiaceae</taxon>
        <taxon>Chenopodioideae</taxon>
        <taxon>Atripliceae</taxon>
        <taxon>Chenopodium</taxon>
    </lineage>
</organism>
<keyword evidence="7" id="KW-0433">Leucine-rich repeat</keyword>
<dbReference type="OMA" id="WFSISIN"/>
<dbReference type="Proteomes" id="UP000596660">
    <property type="component" value="Unplaced"/>
</dbReference>
<evidence type="ECO:0000256" key="14">
    <source>
        <dbReference type="ARBA" id="ARBA00022840"/>
    </source>
</evidence>
<proteinExistence type="inferred from homology"/>
<evidence type="ECO:0000256" key="1">
    <source>
        <dbReference type="ARBA" id="ARBA00004162"/>
    </source>
</evidence>
<dbReference type="Gene3D" id="3.30.200.20">
    <property type="entry name" value="Phosphorylase Kinase, domain 1"/>
    <property type="match status" value="1"/>
</dbReference>
<keyword evidence="18" id="KW-0325">Glycoprotein</keyword>
<feature type="binding site" evidence="21">
    <location>
        <position position="748"/>
    </location>
    <ligand>
        <name>ATP</name>
        <dbReference type="ChEBI" id="CHEBI:30616"/>
    </ligand>
</feature>
<feature type="domain" description="Protein kinase" evidence="23">
    <location>
        <begin position="719"/>
        <end position="992"/>
    </location>
</feature>
<dbReference type="Pfam" id="PF00560">
    <property type="entry name" value="LRR_1"/>
    <property type="match status" value="7"/>
</dbReference>
<keyword evidence="8" id="KW-0808">Transferase</keyword>
<dbReference type="PROSITE" id="PS00107">
    <property type="entry name" value="PROTEIN_KINASE_ATP"/>
    <property type="match status" value="1"/>
</dbReference>
<feature type="chain" id="PRO_5031337234" description="non-specific serine/threonine protein kinase" evidence="22">
    <location>
        <begin position="26"/>
        <end position="1040"/>
    </location>
</feature>
<comment type="subcellular location">
    <subcellularLocation>
        <location evidence="1">Cell membrane</location>
        <topology evidence="1">Single-pass membrane protein</topology>
    </subcellularLocation>
</comment>
<keyword evidence="17" id="KW-0675">Receptor</keyword>
<dbReference type="FunFam" id="3.80.10.10:FF:000041">
    <property type="entry name" value="LRR receptor-like serine/threonine-protein kinase ERECTA"/>
    <property type="match status" value="1"/>
</dbReference>
<dbReference type="SMART" id="SM00369">
    <property type="entry name" value="LRR_TYP"/>
    <property type="match status" value="9"/>
</dbReference>
<dbReference type="InterPro" id="IPR017441">
    <property type="entry name" value="Protein_kinase_ATP_BS"/>
</dbReference>
<dbReference type="Pfam" id="PF07714">
    <property type="entry name" value="PK_Tyr_Ser-Thr"/>
    <property type="match status" value="1"/>
</dbReference>
<keyword evidence="14 21" id="KW-0067">ATP-binding</keyword>
<keyword evidence="16" id="KW-0472">Membrane</keyword>
<keyword evidence="5" id="KW-0723">Serine/threonine-protein kinase</keyword>
<evidence type="ECO:0000256" key="18">
    <source>
        <dbReference type="ARBA" id="ARBA00023180"/>
    </source>
</evidence>
<comment type="catalytic activity">
    <reaction evidence="19">
        <text>L-threonyl-[protein] + ATP = O-phospho-L-threonyl-[protein] + ADP + H(+)</text>
        <dbReference type="Rhea" id="RHEA:46608"/>
        <dbReference type="Rhea" id="RHEA-COMP:11060"/>
        <dbReference type="Rhea" id="RHEA-COMP:11605"/>
        <dbReference type="ChEBI" id="CHEBI:15378"/>
        <dbReference type="ChEBI" id="CHEBI:30013"/>
        <dbReference type="ChEBI" id="CHEBI:30616"/>
        <dbReference type="ChEBI" id="CHEBI:61977"/>
        <dbReference type="ChEBI" id="CHEBI:456216"/>
        <dbReference type="EC" id="2.7.11.1"/>
    </reaction>
</comment>
<evidence type="ECO:0000256" key="21">
    <source>
        <dbReference type="PROSITE-ProRule" id="PRU10141"/>
    </source>
</evidence>
<dbReference type="InterPro" id="IPR032675">
    <property type="entry name" value="LRR_dom_sf"/>
</dbReference>
<dbReference type="PANTHER" id="PTHR27008">
    <property type="entry name" value="OS04G0122200 PROTEIN"/>
    <property type="match status" value="1"/>
</dbReference>
<dbReference type="PANTHER" id="PTHR27008:SF596">
    <property type="entry name" value="OS02G0215500 PROTEIN"/>
    <property type="match status" value="1"/>
</dbReference>
<evidence type="ECO:0000256" key="15">
    <source>
        <dbReference type="ARBA" id="ARBA00022989"/>
    </source>
</evidence>
<dbReference type="InterPro" id="IPR051809">
    <property type="entry name" value="Plant_receptor-like_S/T_kinase"/>
</dbReference>
<evidence type="ECO:0000256" key="16">
    <source>
        <dbReference type="ARBA" id="ARBA00023136"/>
    </source>
</evidence>
<evidence type="ECO:0000259" key="23">
    <source>
        <dbReference type="PROSITE" id="PS50011"/>
    </source>
</evidence>
<keyword evidence="11" id="KW-0677">Repeat</keyword>
<evidence type="ECO:0000256" key="11">
    <source>
        <dbReference type="ARBA" id="ARBA00022737"/>
    </source>
</evidence>
<dbReference type="AlphaFoldDB" id="A0A803LP13"/>
<comment type="catalytic activity">
    <reaction evidence="20">
        <text>L-seryl-[protein] + ATP = O-phospho-L-seryl-[protein] + ADP + H(+)</text>
        <dbReference type="Rhea" id="RHEA:17989"/>
        <dbReference type="Rhea" id="RHEA-COMP:9863"/>
        <dbReference type="Rhea" id="RHEA-COMP:11604"/>
        <dbReference type="ChEBI" id="CHEBI:15378"/>
        <dbReference type="ChEBI" id="CHEBI:29999"/>
        <dbReference type="ChEBI" id="CHEBI:30616"/>
        <dbReference type="ChEBI" id="CHEBI:83421"/>
        <dbReference type="ChEBI" id="CHEBI:456216"/>
        <dbReference type="EC" id="2.7.11.1"/>
    </reaction>
</comment>
<evidence type="ECO:0000256" key="19">
    <source>
        <dbReference type="ARBA" id="ARBA00047899"/>
    </source>
</evidence>
<keyword evidence="15" id="KW-1133">Transmembrane helix</keyword>
<dbReference type="InterPro" id="IPR001245">
    <property type="entry name" value="Ser-Thr/Tyr_kinase_cat_dom"/>
</dbReference>
<dbReference type="Pfam" id="PF08263">
    <property type="entry name" value="LRRNT_2"/>
    <property type="match status" value="1"/>
</dbReference>
<evidence type="ECO:0000256" key="13">
    <source>
        <dbReference type="ARBA" id="ARBA00022777"/>
    </source>
</evidence>
<evidence type="ECO:0000256" key="3">
    <source>
        <dbReference type="ARBA" id="ARBA00012513"/>
    </source>
</evidence>
<dbReference type="SMART" id="SM00220">
    <property type="entry name" value="S_TKc"/>
    <property type="match status" value="1"/>
</dbReference>
<dbReference type="FunFam" id="3.80.10.10:FF:000095">
    <property type="entry name" value="LRR receptor-like serine/threonine-protein kinase GSO1"/>
    <property type="match status" value="2"/>
</dbReference>
<evidence type="ECO:0000256" key="6">
    <source>
        <dbReference type="ARBA" id="ARBA00022553"/>
    </source>
</evidence>
<dbReference type="InterPro" id="IPR000719">
    <property type="entry name" value="Prot_kinase_dom"/>
</dbReference>